<gene>
    <name evidence="11" type="ORF">GCM10022222_43940</name>
</gene>
<dbReference type="PROSITE" id="PS00107">
    <property type="entry name" value="PROTEIN_KINASE_ATP"/>
    <property type="match status" value="1"/>
</dbReference>
<dbReference type="PROSITE" id="PS50011">
    <property type="entry name" value="PROTEIN_KINASE_DOM"/>
    <property type="match status" value="1"/>
</dbReference>
<dbReference type="Gene3D" id="3.30.200.20">
    <property type="entry name" value="Phosphorylase Kinase, domain 1"/>
    <property type="match status" value="1"/>
</dbReference>
<keyword evidence="5" id="KW-0418">Kinase</keyword>
<feature type="compositionally biased region" description="Low complexity" evidence="8">
    <location>
        <begin position="348"/>
        <end position="359"/>
    </location>
</feature>
<keyword evidence="3" id="KW-0808">Transferase</keyword>
<dbReference type="InterPro" id="IPR011009">
    <property type="entry name" value="Kinase-like_dom_sf"/>
</dbReference>
<feature type="compositionally biased region" description="Low complexity" evidence="8">
    <location>
        <begin position="511"/>
        <end position="524"/>
    </location>
</feature>
<dbReference type="PROSITE" id="PS00108">
    <property type="entry name" value="PROTEIN_KINASE_ST"/>
    <property type="match status" value="1"/>
</dbReference>
<evidence type="ECO:0000256" key="6">
    <source>
        <dbReference type="ARBA" id="ARBA00022840"/>
    </source>
</evidence>
<feature type="compositionally biased region" description="Gly residues" evidence="8">
    <location>
        <begin position="376"/>
        <end position="397"/>
    </location>
</feature>
<feature type="compositionally biased region" description="Low complexity" evidence="8">
    <location>
        <begin position="398"/>
        <end position="409"/>
    </location>
</feature>
<accession>A0ABP6WSH1</accession>
<dbReference type="SMART" id="SM00220">
    <property type="entry name" value="S_TKc"/>
    <property type="match status" value="1"/>
</dbReference>
<feature type="transmembrane region" description="Helical" evidence="9">
    <location>
        <begin position="584"/>
        <end position="605"/>
    </location>
</feature>
<dbReference type="Gene3D" id="1.10.510.10">
    <property type="entry name" value="Transferase(Phosphotransferase) domain 1"/>
    <property type="match status" value="1"/>
</dbReference>
<evidence type="ECO:0000256" key="9">
    <source>
        <dbReference type="SAM" id="Phobius"/>
    </source>
</evidence>
<evidence type="ECO:0000256" key="2">
    <source>
        <dbReference type="ARBA" id="ARBA00022527"/>
    </source>
</evidence>
<evidence type="ECO:0000256" key="3">
    <source>
        <dbReference type="ARBA" id="ARBA00022679"/>
    </source>
</evidence>
<feature type="compositionally biased region" description="Low complexity" evidence="8">
    <location>
        <begin position="432"/>
        <end position="482"/>
    </location>
</feature>
<comment type="caution">
    <text evidence="11">The sequence shown here is derived from an EMBL/GenBank/DDBJ whole genome shotgun (WGS) entry which is preliminary data.</text>
</comment>
<feature type="region of interest" description="Disordered" evidence="8">
    <location>
        <begin position="280"/>
        <end position="567"/>
    </location>
</feature>
<dbReference type="PANTHER" id="PTHR43289">
    <property type="entry name" value="MITOGEN-ACTIVATED PROTEIN KINASE KINASE KINASE 20-RELATED"/>
    <property type="match status" value="1"/>
</dbReference>
<dbReference type="EC" id="2.7.11.1" evidence="1"/>
<evidence type="ECO:0000259" key="10">
    <source>
        <dbReference type="PROSITE" id="PS50011"/>
    </source>
</evidence>
<dbReference type="CDD" id="cd14014">
    <property type="entry name" value="STKc_PknB_like"/>
    <property type="match status" value="1"/>
</dbReference>
<feature type="compositionally biased region" description="Pro residues" evidence="8">
    <location>
        <begin position="525"/>
        <end position="534"/>
    </location>
</feature>
<feature type="binding site" evidence="7">
    <location>
        <position position="46"/>
    </location>
    <ligand>
        <name>ATP</name>
        <dbReference type="ChEBI" id="CHEBI:30616"/>
    </ligand>
</feature>
<keyword evidence="6 7" id="KW-0067">ATP-binding</keyword>
<evidence type="ECO:0000256" key="8">
    <source>
        <dbReference type="SAM" id="MobiDB-lite"/>
    </source>
</evidence>
<dbReference type="InterPro" id="IPR017441">
    <property type="entry name" value="Protein_kinase_ATP_BS"/>
</dbReference>
<name>A0ABP6WSH1_9PSEU</name>
<evidence type="ECO:0000313" key="11">
    <source>
        <dbReference type="EMBL" id="GAA3555538.1"/>
    </source>
</evidence>
<keyword evidence="12" id="KW-1185">Reference proteome</keyword>
<dbReference type="InterPro" id="IPR000719">
    <property type="entry name" value="Prot_kinase_dom"/>
</dbReference>
<keyword evidence="9" id="KW-0472">Membrane</keyword>
<dbReference type="SUPFAM" id="SSF56112">
    <property type="entry name" value="Protein kinase-like (PK-like)"/>
    <property type="match status" value="1"/>
</dbReference>
<dbReference type="EMBL" id="BAAAZN010000009">
    <property type="protein sequence ID" value="GAA3555538.1"/>
    <property type="molecule type" value="Genomic_DNA"/>
</dbReference>
<feature type="compositionally biased region" description="Low complexity" evidence="8">
    <location>
        <begin position="325"/>
        <end position="340"/>
    </location>
</feature>
<dbReference type="Proteomes" id="UP001500689">
    <property type="component" value="Unassembled WGS sequence"/>
</dbReference>
<keyword evidence="4 7" id="KW-0547">Nucleotide-binding</keyword>
<dbReference type="InterPro" id="IPR008271">
    <property type="entry name" value="Ser/Thr_kinase_AS"/>
</dbReference>
<evidence type="ECO:0000256" key="4">
    <source>
        <dbReference type="ARBA" id="ARBA00022741"/>
    </source>
</evidence>
<feature type="compositionally biased region" description="Low complexity" evidence="8">
    <location>
        <begin position="307"/>
        <end position="316"/>
    </location>
</feature>
<evidence type="ECO:0000313" key="12">
    <source>
        <dbReference type="Proteomes" id="UP001500689"/>
    </source>
</evidence>
<keyword evidence="2" id="KW-0723">Serine/threonine-protein kinase</keyword>
<evidence type="ECO:0000256" key="1">
    <source>
        <dbReference type="ARBA" id="ARBA00012513"/>
    </source>
</evidence>
<organism evidence="11 12">
    <name type="scientific">Amycolatopsis ultiminotia</name>
    <dbReference type="NCBI Taxonomy" id="543629"/>
    <lineage>
        <taxon>Bacteria</taxon>
        <taxon>Bacillati</taxon>
        <taxon>Actinomycetota</taxon>
        <taxon>Actinomycetes</taxon>
        <taxon>Pseudonocardiales</taxon>
        <taxon>Pseudonocardiaceae</taxon>
        <taxon>Amycolatopsis</taxon>
    </lineage>
</organism>
<evidence type="ECO:0000256" key="7">
    <source>
        <dbReference type="PROSITE-ProRule" id="PRU10141"/>
    </source>
</evidence>
<feature type="compositionally biased region" description="Polar residues" evidence="8">
    <location>
        <begin position="542"/>
        <end position="553"/>
    </location>
</feature>
<evidence type="ECO:0000256" key="5">
    <source>
        <dbReference type="ARBA" id="ARBA00022777"/>
    </source>
</evidence>
<keyword evidence="9" id="KW-0812">Transmembrane</keyword>
<proteinExistence type="predicted"/>
<dbReference type="Pfam" id="PF00069">
    <property type="entry name" value="Pkinase"/>
    <property type="match status" value="1"/>
</dbReference>
<feature type="domain" description="Protein kinase" evidence="10">
    <location>
        <begin position="17"/>
        <end position="278"/>
    </location>
</feature>
<dbReference type="PANTHER" id="PTHR43289:SF6">
    <property type="entry name" value="SERINE_THREONINE-PROTEIN KINASE NEKL-3"/>
    <property type="match status" value="1"/>
</dbReference>
<protein>
    <recommendedName>
        <fullName evidence="1">non-specific serine/threonine protein kinase</fullName>
        <ecNumber evidence="1">2.7.11.1</ecNumber>
    </recommendedName>
</protein>
<keyword evidence="9" id="KW-1133">Transmembrane helix</keyword>
<sequence>MTGDASGDLTGRRLGNYRIDTVLGKGGMSVTYQATDVRLGRKVALKVIGDHLGTDAEFRERFVDEARNTSAIDHANVVPLYDFGELDGMLYIAMRMVDGGDLAGLISAGPIGPARALTLLDQVADALDTLHNHGLVHLDVKPANVLVTSRETSREHVYVADFGLTRRGATGHRTRGGDFLGSPTYAAPEHLRGEPLDGRTDQYALTCVLFACLTGNPPFRGDVPTVIKGHLSGEPPSVSRVVALPPAVDEVIRKGMAKSPADRYPNCVAMIEAARVSLGPLATSDTPPGPAGPNGPGDTASTHPAQPSSGQGAPGIPGAPGAPGSPGALDAPGSPVAPGVPGAPGVPPGTWAAGAAPGQGTPGGYGAPAGNPTGPGNPGGPGAPAGPGTPGGYGNPGQPGSPAQGQPANLTQPAQPGQPGNAGNPVQSPFYGNPGQPGNPGNPQQAGPPVQPGNPGQPGNLTPPGNVTQPGNPGQPGNQGQPGVPGGYGAPPGPGYPAPQNSPGYPGGYPAGAPAGYGYPGQPGQVPPGPPPGYPNQGPGPNQHTGQSQNPNQGYGEPMRVRPPSPVAGAGAFQPAAKGGGLKWLWIVLGVVVVAGLVVGGILLFGGNDDGGSGGTPTSTAPNIPVGPGGSKPAGPSSSLQPPPSSIPIQPSR</sequence>
<reference evidence="12" key="1">
    <citation type="journal article" date="2019" name="Int. J. Syst. Evol. Microbiol.">
        <title>The Global Catalogue of Microorganisms (GCM) 10K type strain sequencing project: providing services to taxonomists for standard genome sequencing and annotation.</title>
        <authorList>
            <consortium name="The Broad Institute Genomics Platform"/>
            <consortium name="The Broad Institute Genome Sequencing Center for Infectious Disease"/>
            <person name="Wu L."/>
            <person name="Ma J."/>
        </authorList>
    </citation>
    <scope>NUCLEOTIDE SEQUENCE [LARGE SCALE GENOMIC DNA]</scope>
    <source>
        <strain evidence="12">JCM 16898</strain>
    </source>
</reference>
<feature type="region of interest" description="Disordered" evidence="8">
    <location>
        <begin position="611"/>
        <end position="653"/>
    </location>
</feature>